<feature type="region of interest" description="Disordered" evidence="1">
    <location>
        <begin position="439"/>
        <end position="462"/>
    </location>
</feature>
<dbReference type="Proteomes" id="UP000830671">
    <property type="component" value="Chromosome 6"/>
</dbReference>
<reference evidence="2" key="1">
    <citation type="journal article" date="2021" name="Mol. Plant Microbe Interact.">
        <title>Complete Genome Sequence of the Plant-Pathogenic Fungus Colletotrichum lupini.</title>
        <authorList>
            <person name="Baroncelli R."/>
            <person name="Pensec F."/>
            <person name="Da Lio D."/>
            <person name="Boufleur T."/>
            <person name="Vicente I."/>
            <person name="Sarrocco S."/>
            <person name="Picot A."/>
            <person name="Baraldi E."/>
            <person name="Sukno S."/>
            <person name="Thon M."/>
            <person name="Le Floch G."/>
        </authorList>
    </citation>
    <scope>NUCLEOTIDE SEQUENCE</scope>
    <source>
        <strain evidence="2">IMI 504893</strain>
    </source>
</reference>
<accession>A0A9Q8WLI8</accession>
<protein>
    <submittedName>
        <fullName evidence="2">Uncharacterized protein</fullName>
    </submittedName>
</protein>
<dbReference type="KEGG" id="clup:CLUP02_12719"/>
<name>A0A9Q8WLI8_9PEZI</name>
<gene>
    <name evidence="2" type="ORF">CLUP02_12719</name>
</gene>
<sequence>MKKTQPKPSDPSFGPWSWRCELKRLSSDAVGASRHHQDALSAKCTTHRFNSGRLLAPEANNIPNSILYDVPDVFYDVSVNWRPGLSPYPLSTLAPCDPSRQCFLDKGMRFDGTGPYVSPLQNPAKLTQSHTLLMRLFPAVASAGLAMSQAGIYSKVYAARQIIIRENDLASVVQTSGPLRRLLRNLNAYLIAPMLAAPDPDLWLSASQNADSLVSGPLLGRHNENKSGHTPFSPPTISIPMSSTSKQRQYSLTIAQRWALTLSKAFISVISPTFVSVALWPAAKRLRVSASKRGLPRLGELEAPPARVSSANGFHSSIASCYKLEELRETVMKLPVRLSIGESVIIHQGQGSVRLVVDTLVISLPLYDIPLTLSLYSMSIEDQLPPTTYPETLQNVSYEREALRSVQVVVDNNTDEVQNAARASPRFRGTRDQARIAQEHEGVRDTRGSIADVNDQGPRPRAESPCIPTFRGVLLQKWHGHCLERWPSAGYLGGCIYKALLGFSVHTRRSELLRYEYSSIDASEYESMEWAYDVVYEAVGKFNCFPTTIHPPMSTTSDAKPPGNMLNQNPTAKTFAAFNVEVKELSFGDIQSFIKAS</sequence>
<organism evidence="2 3">
    <name type="scientific">Colletotrichum lupini</name>
    <dbReference type="NCBI Taxonomy" id="145971"/>
    <lineage>
        <taxon>Eukaryota</taxon>
        <taxon>Fungi</taxon>
        <taxon>Dikarya</taxon>
        <taxon>Ascomycota</taxon>
        <taxon>Pezizomycotina</taxon>
        <taxon>Sordariomycetes</taxon>
        <taxon>Hypocreomycetidae</taxon>
        <taxon>Glomerellales</taxon>
        <taxon>Glomerellaceae</taxon>
        <taxon>Colletotrichum</taxon>
        <taxon>Colletotrichum acutatum species complex</taxon>
    </lineage>
</organism>
<evidence type="ECO:0000256" key="1">
    <source>
        <dbReference type="SAM" id="MobiDB-lite"/>
    </source>
</evidence>
<dbReference type="GeneID" id="73346692"/>
<dbReference type="EMBL" id="CP019478">
    <property type="protein sequence ID" value="UQC87217.1"/>
    <property type="molecule type" value="Genomic_DNA"/>
</dbReference>
<proteinExistence type="predicted"/>
<keyword evidence="3" id="KW-1185">Reference proteome</keyword>
<dbReference type="AlphaFoldDB" id="A0A9Q8WLI8"/>
<evidence type="ECO:0000313" key="2">
    <source>
        <dbReference type="EMBL" id="UQC87217.1"/>
    </source>
</evidence>
<evidence type="ECO:0000313" key="3">
    <source>
        <dbReference type="Proteomes" id="UP000830671"/>
    </source>
</evidence>
<dbReference type="RefSeq" id="XP_049148828.1">
    <property type="nucleotide sequence ID" value="XM_049291682.1"/>
</dbReference>